<reference evidence="1 2" key="1">
    <citation type="submission" date="2018-06" db="EMBL/GenBank/DDBJ databases">
        <title>Genomic Encyclopedia of Type Strains, Phase III (KMG-III): the genomes of soil and plant-associated and newly described type strains.</title>
        <authorList>
            <person name="Whitman W."/>
        </authorList>
    </citation>
    <scope>NUCLEOTIDE SEQUENCE [LARGE SCALE GENOMIC DNA]</scope>
    <source>
        <strain evidence="1 2">CGMCC 4.7090</strain>
    </source>
</reference>
<protein>
    <recommendedName>
        <fullName evidence="3">NB-ARC domain-containing protein</fullName>
    </recommendedName>
</protein>
<gene>
    <name evidence="1" type="ORF">B0I29_10113</name>
</gene>
<keyword evidence="2" id="KW-1185">Reference proteome</keyword>
<dbReference type="SUPFAM" id="SSF52540">
    <property type="entry name" value="P-loop containing nucleoside triphosphate hydrolases"/>
    <property type="match status" value="1"/>
</dbReference>
<organism evidence="1 2">
    <name type="scientific">Actinoplanes lutulentus</name>
    <dbReference type="NCBI Taxonomy" id="1287878"/>
    <lineage>
        <taxon>Bacteria</taxon>
        <taxon>Bacillati</taxon>
        <taxon>Actinomycetota</taxon>
        <taxon>Actinomycetes</taxon>
        <taxon>Micromonosporales</taxon>
        <taxon>Micromonosporaceae</taxon>
        <taxon>Actinoplanes</taxon>
    </lineage>
</organism>
<proteinExistence type="predicted"/>
<evidence type="ECO:0000313" key="2">
    <source>
        <dbReference type="Proteomes" id="UP000249341"/>
    </source>
</evidence>
<dbReference type="Gene3D" id="3.40.50.300">
    <property type="entry name" value="P-loop containing nucleotide triphosphate hydrolases"/>
    <property type="match status" value="1"/>
</dbReference>
<evidence type="ECO:0000313" key="1">
    <source>
        <dbReference type="EMBL" id="RAK42883.1"/>
    </source>
</evidence>
<dbReference type="EMBL" id="QLMJ01000001">
    <property type="protein sequence ID" value="RAK42883.1"/>
    <property type="molecule type" value="Genomic_DNA"/>
</dbReference>
<accession>A0A327ZJP5</accession>
<dbReference type="Proteomes" id="UP000249341">
    <property type="component" value="Unassembled WGS sequence"/>
</dbReference>
<dbReference type="InterPro" id="IPR027417">
    <property type="entry name" value="P-loop_NTPase"/>
</dbReference>
<evidence type="ECO:0008006" key="3">
    <source>
        <dbReference type="Google" id="ProtNLM"/>
    </source>
</evidence>
<comment type="caution">
    <text evidence="1">The sequence shown here is derived from an EMBL/GenBank/DDBJ whole genome shotgun (WGS) entry which is preliminary data.</text>
</comment>
<dbReference type="AlphaFoldDB" id="A0A327ZJP5"/>
<sequence length="999" mass="109111">MLGALAGTRAHACRIEGDPHALVDADAVDFDLVDDNGRVLLAAQVKSRSEGKKVGVAEACSIFIRLVRRAEADKYLLLTDALEGSGIADLRATLTRTDLRRELKELLASSHRTQALVADLSDVEIERLRRCEVDIDPRERDEILEGLRRHVRNFRRRVGQAIGPDSSGLLVSCLIAETLERAAEPHKAVWLFTDLQRTLRLSPAALAQALTIRDWGVIVGVIPPIPDVARNGLMRAIGDTFSAPDRDAGTVIQLVLSGPSGIGKSSLAAGYIAASADRYDVIAWIDGSSESTLRESFGLLVSWLGVSPPAEDRALKELVHRRLGLMTGRWLLIVDDSQSTESESWIPRLGSGDILFTTLNSATGYTRAQRLTVPPMEPSESHALLTARLGQAFPDTTALTSALDHWPLAIELAAGYLTSCGYEPEDVPLYLDKLRLRAMDDSPSVPEGYPRTLVAATNLCLARLAETAAPSALFPYARDCLVVASYLAQRRIPIHLLVAAVGTDPATVPAQAGPLFSQDPQVPEIFRLLKSVSFIRDDEPLPPSHNDASRARQTITLNSILQEIVRNNAERLNVRRSIGQVLSSAAFYINLWLQSAIHNGENDRVLAVAPHADVLHRHVTRLHIADNHVAIMIGNLAAFHSAQDNNPTARNLLEAELLILEKIDDPNLHLLEQARIYFAVVVAQEDSGDSDTAEKAITHLEAAIPFLFRLAADAAVMPEAEQAASFMCGQALQAAEQLYANRARPRATPVLTALRELSLRLPKHPTISAREAVERASLLIDVDKLREAESICRDSLSRESAGAGSLYLEVRRVLVEALAQQGRWDDAQLELDALFERMGTSPLYNAVAATTLHNLGLFAATQILVGDSRRAHQFFSNFIKAPQFTTVRGRFPVDEAWRYDVLDVAYAVAQGDLSKARHLADQISRKLPISSKSHDDMGWRVLFRTFAGIAEGLNGDEAAEAAFMEEARLASMSLDELSEAIAAGISKRRTQSSDAPLSD</sequence>
<name>A0A327ZJP5_9ACTN</name>